<evidence type="ECO:0000313" key="1">
    <source>
        <dbReference type="EMBL" id="KOY13678.1"/>
    </source>
</evidence>
<accession>A0A0M9BJQ3</accession>
<comment type="caution">
    <text evidence="1">The sequence shown here is derived from an EMBL/GenBank/DDBJ whole genome shotgun (WGS) entry which is preliminary data.</text>
</comment>
<dbReference type="PATRIC" id="fig|1705561.3.peg.5230"/>
<sequence length="315" mass="36006">MRREWFDPFRSDVEVVFASAEQLVQKYPEPMSKHALEQLHLVNPLLRDSGHSYIGYIIPLWMQLSNGLPPEKAHKLSTACLLHMLYFLNQDEVMDEQPEDVTLKLSLGNLYYVDAICAYSELFSLSSPFWTYFRQYVEDWAMSVTGENSIDYFKRSPLLIAQKAAPLQLGAAGSLLLLEQKHRITPVCSAVNIALMTLQMTDDFTDTKQDAVHGNYNSFLSHISAALEHNYPAHPVSECVHDNVYNTQFMNSYVDIAQQYNIRLTSSNSGISHLETFNSYLCGILGQTVQDIEQHKKMLLQGGFHYWISEKQHLS</sequence>
<dbReference type="EMBL" id="LITU01000078">
    <property type="protein sequence ID" value="KOY13678.1"/>
    <property type="molecule type" value="Genomic_DNA"/>
</dbReference>
<proteinExistence type="predicted"/>
<evidence type="ECO:0000313" key="2">
    <source>
        <dbReference type="Proteomes" id="UP000037688"/>
    </source>
</evidence>
<dbReference type="RefSeq" id="WP_053783360.1">
    <property type="nucleotide sequence ID" value="NZ_LITU01000078.1"/>
</dbReference>
<reference evidence="1 2" key="1">
    <citation type="submission" date="2015-08" db="EMBL/GenBank/DDBJ databases">
        <title>Draft genome sequence of cellulolytic and xylanolytic Paenibacillus sp. A59, isolated from a decaying forest soil from Patagonia, Argentina.</title>
        <authorList>
            <person name="Ghio S."/>
            <person name="Caceres A.M."/>
            <person name="Talia P."/>
            <person name="Grasso D."/>
            <person name="Campos E."/>
        </authorList>
    </citation>
    <scope>NUCLEOTIDE SEQUENCE [LARGE SCALE GENOMIC DNA]</scope>
    <source>
        <strain evidence="1 2">A59</strain>
    </source>
</reference>
<dbReference type="OrthoDB" id="2645648at2"/>
<keyword evidence="2" id="KW-1185">Reference proteome</keyword>
<name>A0A0M9BJQ3_9BACL</name>
<dbReference type="AlphaFoldDB" id="A0A0M9BJQ3"/>
<gene>
    <name evidence="1" type="ORF">AMS66_24960</name>
</gene>
<organism evidence="1 2">
    <name type="scientific">Paenibacillus xylanivorans</name>
    <dbReference type="NCBI Taxonomy" id="1705561"/>
    <lineage>
        <taxon>Bacteria</taxon>
        <taxon>Bacillati</taxon>
        <taxon>Bacillota</taxon>
        <taxon>Bacilli</taxon>
        <taxon>Bacillales</taxon>
        <taxon>Paenibacillaceae</taxon>
        <taxon>Paenibacillus</taxon>
    </lineage>
</organism>
<dbReference type="Proteomes" id="UP000037688">
    <property type="component" value="Unassembled WGS sequence"/>
</dbReference>
<protein>
    <submittedName>
        <fullName evidence="1">Uncharacterized protein</fullName>
    </submittedName>
</protein>